<dbReference type="EMBL" id="BSUN01000001">
    <property type="protein sequence ID" value="GMA34147.1"/>
    <property type="molecule type" value="Genomic_DNA"/>
</dbReference>
<dbReference type="InterPro" id="IPR038299">
    <property type="entry name" value="DAO_C_sf"/>
</dbReference>
<keyword evidence="3" id="KW-0560">Oxidoreductase</keyword>
<name>A0ABQ6IAY7_9MICO</name>
<gene>
    <name evidence="5" type="ORF">GCM10025876_03510</name>
</gene>
<dbReference type="Pfam" id="PF16901">
    <property type="entry name" value="DAO_C"/>
    <property type="match status" value="1"/>
</dbReference>
<dbReference type="Gene3D" id="1.10.8.870">
    <property type="entry name" value="Alpha-glycerophosphate oxidase, cap domain"/>
    <property type="match status" value="1"/>
</dbReference>
<dbReference type="PANTHER" id="PTHR11985">
    <property type="entry name" value="GLYCEROL-3-PHOSPHATE DEHYDROGENASE"/>
    <property type="match status" value="1"/>
</dbReference>
<comment type="caution">
    <text evidence="5">The sequence shown here is derived from an EMBL/GenBank/DDBJ whole genome shotgun (WGS) entry which is preliminary data.</text>
</comment>
<evidence type="ECO:0000313" key="5">
    <source>
        <dbReference type="EMBL" id="GMA34147.1"/>
    </source>
</evidence>
<dbReference type="PANTHER" id="PTHR11985:SF31">
    <property type="entry name" value="GLYCEROL-3-PHOSPHATE DEHYDROGENASE 2"/>
    <property type="match status" value="1"/>
</dbReference>
<organism evidence="5 6">
    <name type="scientific">Demequina litorisediminis</name>
    <dbReference type="NCBI Taxonomy" id="1849022"/>
    <lineage>
        <taxon>Bacteria</taxon>
        <taxon>Bacillati</taxon>
        <taxon>Actinomycetota</taxon>
        <taxon>Actinomycetes</taxon>
        <taxon>Micrococcales</taxon>
        <taxon>Demequinaceae</taxon>
        <taxon>Demequina</taxon>
    </lineage>
</organism>
<evidence type="ECO:0000256" key="3">
    <source>
        <dbReference type="ARBA" id="ARBA00023002"/>
    </source>
</evidence>
<evidence type="ECO:0000256" key="1">
    <source>
        <dbReference type="ARBA" id="ARBA00022630"/>
    </source>
</evidence>
<dbReference type="InterPro" id="IPR031656">
    <property type="entry name" value="DAO_C"/>
</dbReference>
<accession>A0ABQ6IAY7</accession>
<feature type="domain" description="Alpha-glycerophosphate oxidase C-terminal" evidence="4">
    <location>
        <begin position="19"/>
        <end position="143"/>
    </location>
</feature>
<reference evidence="6" key="1">
    <citation type="journal article" date="2019" name="Int. J. Syst. Evol. Microbiol.">
        <title>The Global Catalogue of Microorganisms (GCM) 10K type strain sequencing project: providing services to taxonomists for standard genome sequencing and annotation.</title>
        <authorList>
            <consortium name="The Broad Institute Genomics Platform"/>
            <consortium name="The Broad Institute Genome Sequencing Center for Infectious Disease"/>
            <person name="Wu L."/>
            <person name="Ma J."/>
        </authorList>
    </citation>
    <scope>NUCLEOTIDE SEQUENCE [LARGE SCALE GENOMIC DNA]</scope>
    <source>
        <strain evidence="6">NBRC 112299</strain>
    </source>
</reference>
<keyword evidence="2" id="KW-0274">FAD</keyword>
<sequence>MAKDAVDFAIGPRAKALPSITDRIPLWGAEGLKAVRRQARSLAERYGWDKPLVEHLLHRYGAGIYDLVEAIDAQPDLARPLEHAPAYLRAEIHFAATHEQVLHLEDVMMHRTRLVYEVADAGLAAAPEIAAILADVNGWDAERVTAEISSYRDRVNADAAASLEDSDAAAIGARAAATDIAPMVPLGHPQESAVP</sequence>
<proteinExistence type="predicted"/>
<dbReference type="Proteomes" id="UP001157125">
    <property type="component" value="Unassembled WGS sequence"/>
</dbReference>
<evidence type="ECO:0000256" key="2">
    <source>
        <dbReference type="ARBA" id="ARBA00022827"/>
    </source>
</evidence>
<evidence type="ECO:0000313" key="6">
    <source>
        <dbReference type="Proteomes" id="UP001157125"/>
    </source>
</evidence>
<keyword evidence="1" id="KW-0285">Flavoprotein</keyword>
<keyword evidence="6" id="KW-1185">Reference proteome</keyword>
<dbReference type="InterPro" id="IPR000447">
    <property type="entry name" value="G3P_DH_FAD-dep"/>
</dbReference>
<protein>
    <recommendedName>
        <fullName evidence="4">Alpha-glycerophosphate oxidase C-terminal domain-containing protein</fullName>
    </recommendedName>
</protein>
<evidence type="ECO:0000259" key="4">
    <source>
        <dbReference type="Pfam" id="PF16901"/>
    </source>
</evidence>